<dbReference type="PANTHER" id="PTHR45790">
    <property type="entry name" value="SIROHEME SYNTHASE-RELATED"/>
    <property type="match status" value="1"/>
</dbReference>
<dbReference type="CDD" id="cd11642">
    <property type="entry name" value="SUMT"/>
    <property type="match status" value="1"/>
</dbReference>
<proteinExistence type="inferred from homology"/>
<dbReference type="GO" id="GO:0032259">
    <property type="term" value="P:methylation"/>
    <property type="evidence" value="ECO:0007669"/>
    <property type="project" value="UniProtKB-KW"/>
</dbReference>
<dbReference type="FunFam" id="3.30.950.10:FF:000001">
    <property type="entry name" value="Siroheme synthase"/>
    <property type="match status" value="1"/>
</dbReference>
<dbReference type="InterPro" id="IPR003043">
    <property type="entry name" value="Uropor_MeTrfase_CS"/>
</dbReference>
<keyword evidence="6" id="KW-0949">S-adenosyl-L-methionine</keyword>
<dbReference type="GO" id="GO:0004851">
    <property type="term" value="F:uroporphyrin-III C-methyltransferase activity"/>
    <property type="evidence" value="ECO:0007669"/>
    <property type="project" value="UniProtKB-EC"/>
</dbReference>
<keyword evidence="7" id="KW-0627">Porphyrin biosynthesis</keyword>
<keyword evidence="5 9" id="KW-0808">Transferase</keyword>
<dbReference type="PATRIC" id="fig|1308866.3.peg.2995"/>
<evidence type="ECO:0000259" key="10">
    <source>
        <dbReference type="Pfam" id="PF00590"/>
    </source>
</evidence>
<dbReference type="Gene3D" id="3.30.950.10">
    <property type="entry name" value="Methyltransferase, Cobalt-precorrin-4 Transmethylase, Domain 2"/>
    <property type="match status" value="1"/>
</dbReference>
<dbReference type="OrthoDB" id="9815856at2"/>
<dbReference type="Proteomes" id="UP000012283">
    <property type="component" value="Unassembled WGS sequence"/>
</dbReference>
<evidence type="ECO:0000256" key="6">
    <source>
        <dbReference type="ARBA" id="ARBA00022691"/>
    </source>
</evidence>
<dbReference type="RefSeq" id="WP_003474223.1">
    <property type="nucleotide sequence ID" value="NZ_APML01000083.1"/>
</dbReference>
<dbReference type="NCBIfam" id="TIGR01469">
    <property type="entry name" value="cobA_cysG_Cterm"/>
    <property type="match status" value="1"/>
</dbReference>
<organism evidence="11 12">
    <name type="scientific">Gracilibacillus halophilus YIM-C55.5</name>
    <dbReference type="NCBI Taxonomy" id="1308866"/>
    <lineage>
        <taxon>Bacteria</taxon>
        <taxon>Bacillati</taxon>
        <taxon>Bacillota</taxon>
        <taxon>Bacilli</taxon>
        <taxon>Bacillales</taxon>
        <taxon>Bacillaceae</taxon>
        <taxon>Gracilibacillus</taxon>
    </lineage>
</organism>
<evidence type="ECO:0000256" key="4">
    <source>
        <dbReference type="ARBA" id="ARBA00022603"/>
    </source>
</evidence>
<keyword evidence="12" id="KW-1185">Reference proteome</keyword>
<dbReference type="STRING" id="1308866.J416_14892"/>
<dbReference type="eggNOG" id="COG0007">
    <property type="taxonomic scope" value="Bacteria"/>
</dbReference>
<dbReference type="InterPro" id="IPR000878">
    <property type="entry name" value="4pyrrol_Mease"/>
</dbReference>
<dbReference type="PROSITE" id="PS00840">
    <property type="entry name" value="SUMT_2"/>
    <property type="match status" value="1"/>
</dbReference>
<dbReference type="Pfam" id="PF00590">
    <property type="entry name" value="TP_methylase"/>
    <property type="match status" value="1"/>
</dbReference>
<evidence type="ECO:0000256" key="7">
    <source>
        <dbReference type="ARBA" id="ARBA00023244"/>
    </source>
</evidence>
<evidence type="ECO:0000313" key="11">
    <source>
        <dbReference type="EMBL" id="ENH95658.1"/>
    </source>
</evidence>
<dbReference type="FunFam" id="3.40.1010.10:FF:000001">
    <property type="entry name" value="Siroheme synthase"/>
    <property type="match status" value="1"/>
</dbReference>
<feature type="domain" description="Tetrapyrrole methylase" evidence="10">
    <location>
        <begin position="3"/>
        <end position="210"/>
    </location>
</feature>
<sequence length="253" mass="28064">MSRVYLVGAGPGDKELLTIKAAKAIESADIILYDRLVNPEILEHAREDAKCIFCGKQPGQHQKKQEEINQLMVDYAQQGNVVARLKGGDPFIFGRGGEEALLLEDANVSYQVIPGVTSASSAATYAGIPLTHRDLSGSVTFMNGSNPSTKSIDEWKRIIQSTDTLCFYMGIKQLYTTCDRLMEAGMDAFTPVAVIHWGTYDMQKTTVDTLINIQQQSERFTNPSMIIVGKVVQLHKDIQWFEKTADELTAKLQ</sequence>
<evidence type="ECO:0000256" key="9">
    <source>
        <dbReference type="RuleBase" id="RU003960"/>
    </source>
</evidence>
<dbReference type="InterPro" id="IPR014776">
    <property type="entry name" value="4pyrrole_Mease_sub2"/>
</dbReference>
<evidence type="ECO:0000256" key="2">
    <source>
        <dbReference type="ARBA" id="ARBA00012162"/>
    </source>
</evidence>
<dbReference type="EMBL" id="APML01000083">
    <property type="protein sequence ID" value="ENH95658.1"/>
    <property type="molecule type" value="Genomic_DNA"/>
</dbReference>
<dbReference type="InterPro" id="IPR014777">
    <property type="entry name" value="4pyrrole_Mease_sub1"/>
</dbReference>
<dbReference type="InterPro" id="IPR050161">
    <property type="entry name" value="Siro_Cobalamin_biosynth"/>
</dbReference>
<name>N4W626_9BACI</name>
<evidence type="ECO:0000256" key="5">
    <source>
        <dbReference type="ARBA" id="ARBA00022679"/>
    </source>
</evidence>
<accession>N4W626</accession>
<protein>
    <recommendedName>
        <fullName evidence="3">Uroporphyrinogen-III C-methyltransferase</fullName>
        <ecNumber evidence="2">2.1.1.107</ecNumber>
    </recommendedName>
    <alternativeName>
        <fullName evidence="8">Uroporphyrinogen III methylase</fullName>
    </alternativeName>
</protein>
<keyword evidence="4 9" id="KW-0489">Methyltransferase</keyword>
<dbReference type="EC" id="2.1.1.107" evidence="2"/>
<comment type="caution">
    <text evidence="11">The sequence shown here is derived from an EMBL/GenBank/DDBJ whole genome shotgun (WGS) entry which is preliminary data.</text>
</comment>
<dbReference type="GO" id="GO:0019354">
    <property type="term" value="P:siroheme biosynthetic process"/>
    <property type="evidence" value="ECO:0007669"/>
    <property type="project" value="InterPro"/>
</dbReference>
<evidence type="ECO:0000256" key="1">
    <source>
        <dbReference type="ARBA" id="ARBA00005879"/>
    </source>
</evidence>
<dbReference type="PANTHER" id="PTHR45790:SF3">
    <property type="entry name" value="S-ADENOSYL-L-METHIONINE-DEPENDENT UROPORPHYRINOGEN III METHYLTRANSFERASE, CHLOROPLASTIC"/>
    <property type="match status" value="1"/>
</dbReference>
<dbReference type="InterPro" id="IPR006366">
    <property type="entry name" value="CobA/CysG_C"/>
</dbReference>
<evidence type="ECO:0000256" key="8">
    <source>
        <dbReference type="ARBA" id="ARBA00079776"/>
    </source>
</evidence>
<comment type="similarity">
    <text evidence="1 9">Belongs to the precorrin methyltransferase family.</text>
</comment>
<dbReference type="AlphaFoldDB" id="N4W626"/>
<reference evidence="11 12" key="1">
    <citation type="submission" date="2013-03" db="EMBL/GenBank/DDBJ databases">
        <title>Draft genome sequence of Gracibacillus halophilus YIM-C55.5, a moderately halophilic and thermophilic organism from the Xiaochaidamu salt lake.</title>
        <authorList>
            <person name="Sugumar T."/>
            <person name="Polireddy D.R."/>
            <person name="Antony A."/>
            <person name="Madhava Y.R."/>
            <person name="Sivakumar N."/>
        </authorList>
    </citation>
    <scope>NUCLEOTIDE SEQUENCE [LARGE SCALE GENOMIC DNA]</scope>
    <source>
        <strain evidence="11 12">YIM-C55.5</strain>
    </source>
</reference>
<dbReference type="SUPFAM" id="SSF53790">
    <property type="entry name" value="Tetrapyrrole methylase"/>
    <property type="match status" value="1"/>
</dbReference>
<evidence type="ECO:0000313" key="12">
    <source>
        <dbReference type="Proteomes" id="UP000012283"/>
    </source>
</evidence>
<dbReference type="PROSITE" id="PS00839">
    <property type="entry name" value="SUMT_1"/>
    <property type="match status" value="1"/>
</dbReference>
<evidence type="ECO:0000256" key="3">
    <source>
        <dbReference type="ARBA" id="ARBA00018323"/>
    </source>
</evidence>
<gene>
    <name evidence="11" type="ORF">J416_14892</name>
</gene>
<dbReference type="InterPro" id="IPR035996">
    <property type="entry name" value="4pyrrol_Methylase_sf"/>
</dbReference>
<dbReference type="NCBIfam" id="NF004790">
    <property type="entry name" value="PRK06136.1"/>
    <property type="match status" value="1"/>
</dbReference>
<dbReference type="Gene3D" id="3.40.1010.10">
    <property type="entry name" value="Cobalt-precorrin-4 Transmethylase, Domain 1"/>
    <property type="match status" value="1"/>
</dbReference>